<dbReference type="PROSITE" id="PS50893">
    <property type="entry name" value="ABC_TRANSPORTER_2"/>
    <property type="match status" value="1"/>
</dbReference>
<dbReference type="Gene3D" id="3.40.50.300">
    <property type="entry name" value="P-loop containing nucleotide triphosphate hydrolases"/>
    <property type="match status" value="1"/>
</dbReference>
<evidence type="ECO:0000313" key="5">
    <source>
        <dbReference type="EMBL" id="APX98975.1"/>
    </source>
</evidence>
<dbReference type="KEGG" id="lvn:BWR22_01185"/>
<keyword evidence="1" id="KW-0813">Transport</keyword>
<dbReference type="PANTHER" id="PTHR42781:SF4">
    <property type="entry name" value="SPERMIDINE_PUTRESCINE IMPORT ATP-BINDING PROTEIN POTA"/>
    <property type="match status" value="1"/>
</dbReference>
<dbReference type="PROSITE" id="PS00211">
    <property type="entry name" value="ABC_TRANSPORTER_1"/>
    <property type="match status" value="1"/>
</dbReference>
<dbReference type="InterPro" id="IPR017871">
    <property type="entry name" value="ABC_transporter-like_CS"/>
</dbReference>
<dbReference type="InterPro" id="IPR003439">
    <property type="entry name" value="ABC_transporter-like_ATP-bd"/>
</dbReference>
<dbReference type="InterPro" id="IPR003593">
    <property type="entry name" value="AAA+_ATPase"/>
</dbReference>
<feature type="domain" description="ABC transporter" evidence="4">
    <location>
        <begin position="2"/>
        <end position="234"/>
    </location>
</feature>
<proteinExistence type="predicted"/>
<keyword evidence="2" id="KW-0547">Nucleotide-binding</keyword>
<keyword evidence="6" id="KW-1185">Reference proteome</keyword>
<dbReference type="InterPro" id="IPR027417">
    <property type="entry name" value="P-loop_NTPase"/>
</dbReference>
<evidence type="ECO:0000313" key="6">
    <source>
        <dbReference type="Proteomes" id="UP000187506"/>
    </source>
</evidence>
<evidence type="ECO:0000256" key="2">
    <source>
        <dbReference type="ARBA" id="ARBA00022741"/>
    </source>
</evidence>
<gene>
    <name evidence="5" type="ORF">BWR22_01185</name>
</gene>
<evidence type="ECO:0000259" key="4">
    <source>
        <dbReference type="PROSITE" id="PS50893"/>
    </source>
</evidence>
<dbReference type="Pfam" id="PF00005">
    <property type="entry name" value="ABC_tran"/>
    <property type="match status" value="1"/>
</dbReference>
<dbReference type="RefSeq" id="WP_076731619.1">
    <property type="nucleotide sequence ID" value="NZ_CP019352.1"/>
</dbReference>
<evidence type="ECO:0000256" key="3">
    <source>
        <dbReference type="ARBA" id="ARBA00022840"/>
    </source>
</evidence>
<sequence length="306" mass="34836">MLKVNNLSFNYNKSPILKALSFNVKPGEYLAIIGESGSGKSTLLKVLRGEYDLNNGTVFWKKEQILGPKHNLVIGYDFMKYVAQEFELEPFISVAENIGQHLSNFYKEEKKERIAELLQVVELTAVATTKVKLLSGGQKQRVALARALAKAPEILLLDEPFSHIDNFKKQSLRRSIFKYLKDKNITCIVATHDKEDVLGFADNMLVLNNNKIEAYNTPKQLYKDPKTALVASFFGEFNIINNDIFYAHQLKIVDSSNLKAIVKNNYFKGHYYLIEANLNGENVFLKNSKNLEKGAIIYLQKIKKPH</sequence>
<dbReference type="SMART" id="SM00382">
    <property type="entry name" value="AAA"/>
    <property type="match status" value="1"/>
</dbReference>
<dbReference type="GO" id="GO:0016887">
    <property type="term" value="F:ATP hydrolysis activity"/>
    <property type="evidence" value="ECO:0007669"/>
    <property type="project" value="InterPro"/>
</dbReference>
<dbReference type="Proteomes" id="UP000187506">
    <property type="component" value="Chromosome"/>
</dbReference>
<name>A0AAC9PVG8_9FLAO</name>
<keyword evidence="3 5" id="KW-0067">ATP-binding</keyword>
<dbReference type="GO" id="GO:0005524">
    <property type="term" value="F:ATP binding"/>
    <property type="evidence" value="ECO:0007669"/>
    <property type="project" value="UniProtKB-KW"/>
</dbReference>
<accession>A0AAC9PVG8</accession>
<reference evidence="5 6" key="1">
    <citation type="submission" date="2017-01" db="EMBL/GenBank/DDBJ databases">
        <title>Complete genome of Lacinutrix venerupis DOK2-8 isolated from seawater in Dokdo.</title>
        <authorList>
            <person name="Chi W.-J."/>
            <person name="Kim J.H."/>
        </authorList>
    </citation>
    <scope>NUCLEOTIDE SEQUENCE [LARGE SCALE GENOMIC DNA]</scope>
    <source>
        <strain evidence="5 6">DOK2-8</strain>
    </source>
</reference>
<organism evidence="5 6">
    <name type="scientific">Lacinutrix venerupis</name>
    <dbReference type="NCBI Taxonomy" id="1486034"/>
    <lineage>
        <taxon>Bacteria</taxon>
        <taxon>Pseudomonadati</taxon>
        <taxon>Bacteroidota</taxon>
        <taxon>Flavobacteriia</taxon>
        <taxon>Flavobacteriales</taxon>
        <taxon>Flavobacteriaceae</taxon>
        <taxon>Lacinutrix</taxon>
    </lineage>
</organism>
<dbReference type="AlphaFoldDB" id="A0AAC9PVG8"/>
<evidence type="ECO:0000256" key="1">
    <source>
        <dbReference type="ARBA" id="ARBA00022448"/>
    </source>
</evidence>
<dbReference type="SUPFAM" id="SSF52540">
    <property type="entry name" value="P-loop containing nucleoside triphosphate hydrolases"/>
    <property type="match status" value="1"/>
</dbReference>
<protein>
    <submittedName>
        <fullName evidence="5">ABC transporter ATP-binding protein</fullName>
    </submittedName>
</protein>
<dbReference type="InterPro" id="IPR050093">
    <property type="entry name" value="ABC_SmlMolc_Importer"/>
</dbReference>
<dbReference type="EMBL" id="CP019352">
    <property type="protein sequence ID" value="APX98975.1"/>
    <property type="molecule type" value="Genomic_DNA"/>
</dbReference>
<dbReference type="PANTHER" id="PTHR42781">
    <property type="entry name" value="SPERMIDINE/PUTRESCINE IMPORT ATP-BINDING PROTEIN POTA"/>
    <property type="match status" value="1"/>
</dbReference>